<dbReference type="Pfam" id="PF10282">
    <property type="entry name" value="Lactonase"/>
    <property type="match status" value="1"/>
</dbReference>
<dbReference type="SUPFAM" id="SSF51004">
    <property type="entry name" value="C-terminal (heme d1) domain of cytochrome cd1-nitrite reductase"/>
    <property type="match status" value="1"/>
</dbReference>
<protein>
    <submittedName>
        <fullName evidence="2">3-carboxymuconate cyclase</fullName>
    </submittedName>
</protein>
<dbReference type="InterPro" id="IPR050282">
    <property type="entry name" value="Cycloisomerase_2"/>
</dbReference>
<gene>
    <name evidence="2" type="ORF">FD01_GL001981</name>
</gene>
<dbReference type="Proteomes" id="UP000051790">
    <property type="component" value="Unassembled WGS sequence"/>
</dbReference>
<evidence type="ECO:0000256" key="1">
    <source>
        <dbReference type="ARBA" id="ARBA00005564"/>
    </source>
</evidence>
<dbReference type="PANTHER" id="PTHR30344:SF1">
    <property type="entry name" value="6-PHOSPHOGLUCONOLACTONASE"/>
    <property type="match status" value="1"/>
</dbReference>
<proteinExistence type="inferred from homology"/>
<name>A0A0R1R7Y6_9LACO</name>
<evidence type="ECO:0000313" key="3">
    <source>
        <dbReference type="Proteomes" id="UP000051790"/>
    </source>
</evidence>
<accession>A0A0R1R7Y6</accession>
<dbReference type="InterPro" id="IPR015943">
    <property type="entry name" value="WD40/YVTN_repeat-like_dom_sf"/>
</dbReference>
<comment type="caution">
    <text evidence="2">The sequence shown here is derived from an EMBL/GenBank/DDBJ whole genome shotgun (WGS) entry which is preliminary data.</text>
</comment>
<evidence type="ECO:0000313" key="2">
    <source>
        <dbReference type="EMBL" id="KRL52876.1"/>
    </source>
</evidence>
<dbReference type="PANTHER" id="PTHR30344">
    <property type="entry name" value="6-PHOSPHOGLUCONOLACTONASE-RELATED"/>
    <property type="match status" value="1"/>
</dbReference>
<dbReference type="EMBL" id="AZEU01000027">
    <property type="protein sequence ID" value="KRL52876.1"/>
    <property type="molecule type" value="Genomic_DNA"/>
</dbReference>
<dbReference type="AlphaFoldDB" id="A0A0R1R7Y6"/>
<dbReference type="PATRIC" id="fig|1423769.4.peg.2132"/>
<dbReference type="InterPro" id="IPR011048">
    <property type="entry name" value="Haem_d1_sf"/>
</dbReference>
<dbReference type="GO" id="GO:0017057">
    <property type="term" value="F:6-phosphogluconolactonase activity"/>
    <property type="evidence" value="ECO:0007669"/>
    <property type="project" value="TreeGrafter"/>
</dbReference>
<dbReference type="OrthoDB" id="9790815at2"/>
<keyword evidence="3" id="KW-1185">Reference proteome</keyword>
<dbReference type="GO" id="GO:0005829">
    <property type="term" value="C:cytosol"/>
    <property type="evidence" value="ECO:0007669"/>
    <property type="project" value="TreeGrafter"/>
</dbReference>
<reference evidence="2 3" key="1">
    <citation type="journal article" date="2015" name="Genome Announc.">
        <title>Expanding the biotechnology potential of lactobacilli through comparative genomics of 213 strains and associated genera.</title>
        <authorList>
            <person name="Sun Z."/>
            <person name="Harris H.M."/>
            <person name="McCann A."/>
            <person name="Guo C."/>
            <person name="Argimon S."/>
            <person name="Zhang W."/>
            <person name="Yang X."/>
            <person name="Jeffery I.B."/>
            <person name="Cooney J.C."/>
            <person name="Kagawa T.F."/>
            <person name="Liu W."/>
            <person name="Song Y."/>
            <person name="Salvetti E."/>
            <person name="Wrobel A."/>
            <person name="Rasinkangas P."/>
            <person name="Parkhill J."/>
            <person name="Rea M.C."/>
            <person name="O'Sullivan O."/>
            <person name="Ritari J."/>
            <person name="Douillard F.P."/>
            <person name="Paul Ross R."/>
            <person name="Yang R."/>
            <person name="Briner A.E."/>
            <person name="Felis G.E."/>
            <person name="de Vos W.M."/>
            <person name="Barrangou R."/>
            <person name="Klaenhammer T.R."/>
            <person name="Caufield P.W."/>
            <person name="Cui Y."/>
            <person name="Zhang H."/>
            <person name="O'Toole P.W."/>
        </authorList>
    </citation>
    <scope>NUCLEOTIDE SEQUENCE [LARGE SCALE GENOMIC DNA]</scope>
    <source>
        <strain evidence="2 3">DSM 13343</strain>
    </source>
</reference>
<dbReference type="RefSeq" id="WP_056962407.1">
    <property type="nucleotide sequence ID" value="NZ_AZEU01000027.1"/>
</dbReference>
<sequence length="342" mass="36675">MKQTVILGGYTKKTGAGIYSANFDSANGSISTPEPFVTGVKNPTYLAISKANFAYACAAGDGEGGLATIDLNQNPAKIINTTFSKGGSPAHVSIDEARQLVFASFYHDGRAVVYKIQADHTLVEVDRAVHGGSGPRPEQDAIHVHYSALAPDGRLVLVDLGNDTLSTYPVSDAGKLGKATVLHLPVGYGPRHIAFLNDHLAYLVGELSSQISVLHYDNGAFTIGDTRATIPATWTEHNGAAAIRISADGKFVYVSNRGYDSMAVFALKDGGLHLELIQQIPVQGSFPRDFNFDLTQKYLLVVNQNTDNATLYRRDEATGKLTWLQADIPAPEAVNVNFLPAE</sequence>
<dbReference type="InterPro" id="IPR019405">
    <property type="entry name" value="Lactonase_7-beta_prop"/>
</dbReference>
<organism evidence="2 3">
    <name type="scientific">Lacticaseibacillus manihotivorans DSM 13343 = JCM 12514</name>
    <dbReference type="NCBI Taxonomy" id="1423769"/>
    <lineage>
        <taxon>Bacteria</taxon>
        <taxon>Bacillati</taxon>
        <taxon>Bacillota</taxon>
        <taxon>Bacilli</taxon>
        <taxon>Lactobacillales</taxon>
        <taxon>Lactobacillaceae</taxon>
        <taxon>Lacticaseibacillus</taxon>
    </lineage>
</organism>
<comment type="similarity">
    <text evidence="1">Belongs to the cycloisomerase 2 family.</text>
</comment>
<dbReference type="Gene3D" id="2.130.10.10">
    <property type="entry name" value="YVTN repeat-like/Quinoprotein amine dehydrogenase"/>
    <property type="match status" value="1"/>
</dbReference>